<dbReference type="NCBIfam" id="TIGR00419">
    <property type="entry name" value="tim"/>
    <property type="match status" value="1"/>
</dbReference>
<dbReference type="HAMAP" id="MF_00147_B">
    <property type="entry name" value="TIM_B"/>
    <property type="match status" value="1"/>
</dbReference>
<evidence type="ECO:0000256" key="2">
    <source>
        <dbReference type="ARBA" id="ARBA00007422"/>
    </source>
</evidence>
<dbReference type="InterPro" id="IPR000652">
    <property type="entry name" value="Triosephosphate_isomerase"/>
</dbReference>
<feature type="binding site" evidence="9">
    <location>
        <position position="210"/>
    </location>
    <ligand>
        <name>substrate</name>
    </ligand>
</feature>
<evidence type="ECO:0000313" key="11">
    <source>
        <dbReference type="EMBL" id="SUB74814.1"/>
    </source>
</evidence>
<dbReference type="InterPro" id="IPR020861">
    <property type="entry name" value="Triosephosphate_isomerase_AS"/>
</dbReference>
<dbReference type="GO" id="GO:0019563">
    <property type="term" value="P:glycerol catabolic process"/>
    <property type="evidence" value="ECO:0007669"/>
    <property type="project" value="TreeGrafter"/>
</dbReference>
<comment type="subcellular location">
    <subcellularLocation>
        <location evidence="9 10">Cytoplasm</location>
    </subcellularLocation>
</comment>
<dbReference type="CDD" id="cd00311">
    <property type="entry name" value="TIM"/>
    <property type="match status" value="1"/>
</dbReference>
<evidence type="ECO:0000256" key="1">
    <source>
        <dbReference type="ARBA" id="ARBA00004680"/>
    </source>
</evidence>
<proteinExistence type="inferred from homology"/>
<dbReference type="GO" id="GO:0006094">
    <property type="term" value="P:gluconeogenesis"/>
    <property type="evidence" value="ECO:0007669"/>
    <property type="project" value="UniProtKB-UniRule"/>
</dbReference>
<dbReference type="GO" id="GO:0004807">
    <property type="term" value="F:triose-phosphate isomerase activity"/>
    <property type="evidence" value="ECO:0007669"/>
    <property type="project" value="UniProtKB-UniRule"/>
</dbReference>
<reference evidence="11 12" key="1">
    <citation type="submission" date="2018-06" db="EMBL/GenBank/DDBJ databases">
        <authorList>
            <consortium name="Pathogen Informatics"/>
            <person name="Doyle S."/>
        </authorList>
    </citation>
    <scope>NUCLEOTIDE SEQUENCE [LARGE SCALE GENOMIC DNA]</scope>
    <source>
        <strain evidence="11 12">NCTC11088</strain>
    </source>
</reference>
<dbReference type="SUPFAM" id="SSF51351">
    <property type="entry name" value="Triosephosphate isomerase (TIM)"/>
    <property type="match status" value="1"/>
</dbReference>
<dbReference type="InterPro" id="IPR022896">
    <property type="entry name" value="TrioseP_Isoase_bac/euk"/>
</dbReference>
<feature type="binding site" evidence="9">
    <location>
        <begin position="9"/>
        <end position="11"/>
    </location>
    <ligand>
        <name>substrate</name>
    </ligand>
</feature>
<dbReference type="PANTHER" id="PTHR21139:SF42">
    <property type="entry name" value="TRIOSEPHOSPHATE ISOMERASE"/>
    <property type="match status" value="1"/>
</dbReference>
<evidence type="ECO:0000256" key="3">
    <source>
        <dbReference type="ARBA" id="ARBA00011940"/>
    </source>
</evidence>
<organism evidence="11 12">
    <name type="scientific">Peptoniphilus indolicus</name>
    <dbReference type="NCBI Taxonomy" id="33030"/>
    <lineage>
        <taxon>Bacteria</taxon>
        <taxon>Bacillati</taxon>
        <taxon>Bacillota</taxon>
        <taxon>Tissierellia</taxon>
        <taxon>Tissierellales</taxon>
        <taxon>Peptoniphilaceae</taxon>
        <taxon>Peptoniphilus</taxon>
    </lineage>
</organism>
<evidence type="ECO:0000256" key="9">
    <source>
        <dbReference type="HAMAP-Rule" id="MF_00147"/>
    </source>
</evidence>
<dbReference type="EC" id="5.3.1.1" evidence="3 9"/>
<comment type="pathway">
    <text evidence="1 9 10">Carbohydrate degradation; glycolysis; D-glyceraldehyde 3-phosphate from glycerone phosphate: step 1/1.</text>
</comment>
<dbReference type="RefSeq" id="WP_004819204.1">
    <property type="nucleotide sequence ID" value="NZ_UGTH01000001.1"/>
</dbReference>
<evidence type="ECO:0000256" key="4">
    <source>
        <dbReference type="ARBA" id="ARBA00019397"/>
    </source>
</evidence>
<protein>
    <recommendedName>
        <fullName evidence="4 9">Triosephosphate isomerase</fullName>
        <shortName evidence="9">TIM</shortName>
        <shortName evidence="9">TPI</shortName>
        <ecNumber evidence="3 9">5.3.1.1</ecNumber>
    </recommendedName>
    <alternativeName>
        <fullName evidence="9">Triose-phosphate isomerase</fullName>
    </alternativeName>
</protein>
<comment type="function">
    <text evidence="9">Involved in the gluconeogenesis. Catalyzes stereospecifically the conversion of dihydroxyacetone phosphate (DHAP) to D-glyceraldehyde-3-phosphate (G3P).</text>
</comment>
<comment type="catalytic activity">
    <reaction evidence="9 10">
        <text>D-glyceraldehyde 3-phosphate = dihydroxyacetone phosphate</text>
        <dbReference type="Rhea" id="RHEA:18585"/>
        <dbReference type="ChEBI" id="CHEBI:57642"/>
        <dbReference type="ChEBI" id="CHEBI:59776"/>
        <dbReference type="EC" id="5.3.1.1"/>
    </reaction>
</comment>
<keyword evidence="5 9" id="KW-0312">Gluconeogenesis</keyword>
<dbReference type="Gene3D" id="3.20.20.70">
    <property type="entry name" value="Aldolase class I"/>
    <property type="match status" value="1"/>
</dbReference>
<dbReference type="EMBL" id="UGTH01000001">
    <property type="protein sequence ID" value="SUB74814.1"/>
    <property type="molecule type" value="Genomic_DNA"/>
</dbReference>
<dbReference type="PANTHER" id="PTHR21139">
    <property type="entry name" value="TRIOSEPHOSPHATE ISOMERASE"/>
    <property type="match status" value="1"/>
</dbReference>
<name>A0A379DA33_9FIRM</name>
<dbReference type="GO" id="GO:0046166">
    <property type="term" value="P:glyceraldehyde-3-phosphate biosynthetic process"/>
    <property type="evidence" value="ECO:0007669"/>
    <property type="project" value="TreeGrafter"/>
</dbReference>
<dbReference type="AlphaFoldDB" id="A0A379DA33"/>
<dbReference type="GO" id="GO:0006096">
    <property type="term" value="P:glycolytic process"/>
    <property type="evidence" value="ECO:0007669"/>
    <property type="project" value="UniProtKB-UniRule"/>
</dbReference>
<evidence type="ECO:0000256" key="10">
    <source>
        <dbReference type="RuleBase" id="RU363013"/>
    </source>
</evidence>
<evidence type="ECO:0000313" key="12">
    <source>
        <dbReference type="Proteomes" id="UP000254777"/>
    </source>
</evidence>
<dbReference type="UniPathway" id="UPA00109">
    <property type="reaction ID" value="UER00189"/>
</dbReference>
<comment type="similarity">
    <text evidence="2 9 10">Belongs to the triosephosphate isomerase family.</text>
</comment>
<accession>A0A379DA33</accession>
<dbReference type="UniPathway" id="UPA00138"/>
<dbReference type="PROSITE" id="PS00171">
    <property type="entry name" value="TIM_1"/>
    <property type="match status" value="1"/>
</dbReference>
<feature type="binding site" evidence="9">
    <location>
        <begin position="231"/>
        <end position="232"/>
    </location>
    <ligand>
        <name>substrate</name>
    </ligand>
</feature>
<keyword evidence="8 9" id="KW-0413">Isomerase</keyword>
<dbReference type="Pfam" id="PF00121">
    <property type="entry name" value="TIM"/>
    <property type="match status" value="1"/>
</dbReference>
<evidence type="ECO:0000256" key="5">
    <source>
        <dbReference type="ARBA" id="ARBA00022432"/>
    </source>
</evidence>
<evidence type="ECO:0000256" key="7">
    <source>
        <dbReference type="ARBA" id="ARBA00023152"/>
    </source>
</evidence>
<keyword evidence="7 9" id="KW-0324">Glycolysis</keyword>
<comment type="pathway">
    <text evidence="9 10">Carbohydrate biosynthesis; gluconeogenesis.</text>
</comment>
<dbReference type="FunFam" id="3.20.20.70:FF:000016">
    <property type="entry name" value="Triosephosphate isomerase"/>
    <property type="match status" value="1"/>
</dbReference>
<feature type="active site" description="Electrophile" evidence="9">
    <location>
        <position position="94"/>
    </location>
</feature>
<dbReference type="Proteomes" id="UP000254777">
    <property type="component" value="Unassembled WGS sequence"/>
</dbReference>
<comment type="subunit">
    <text evidence="9 10">Homodimer.</text>
</comment>
<evidence type="ECO:0000256" key="6">
    <source>
        <dbReference type="ARBA" id="ARBA00022490"/>
    </source>
</evidence>
<dbReference type="InterPro" id="IPR035990">
    <property type="entry name" value="TIM_sf"/>
</dbReference>
<feature type="binding site" evidence="9">
    <location>
        <position position="170"/>
    </location>
    <ligand>
        <name>substrate</name>
    </ligand>
</feature>
<dbReference type="PROSITE" id="PS51440">
    <property type="entry name" value="TIM_2"/>
    <property type="match status" value="1"/>
</dbReference>
<feature type="active site" description="Proton acceptor" evidence="9">
    <location>
        <position position="164"/>
    </location>
</feature>
<evidence type="ECO:0000256" key="8">
    <source>
        <dbReference type="ARBA" id="ARBA00023235"/>
    </source>
</evidence>
<sequence>MRKKLIAGNWKMNLNASRAQDMLVEFIEKPLAIDVDVLVIPPFTSIPKAYEVLNETHIMLGAQNLSEQNEGAYTGEISAEMLTDLNVTHVLIGHSERRTYQQESDELLNKKIKRALEANIVPILCVGESKEERDENRAFDVVKAQIVNGLNEVENDGSIIIAYEPTWAIGTGDVCSPEDAEEMAKFIRETIEGLYGKEVSEKTRILYGGSVKPNNVAELMGRENIDGALVGGASLKADDFEKLVNFGE</sequence>
<dbReference type="InterPro" id="IPR013785">
    <property type="entry name" value="Aldolase_TIM"/>
</dbReference>
<keyword evidence="6 9" id="KW-0963">Cytoplasm</keyword>
<gene>
    <name evidence="9 11" type="primary">tpiA</name>
    <name evidence="11" type="ORF">NCTC11088_00572</name>
</gene>
<dbReference type="GO" id="GO:0005829">
    <property type="term" value="C:cytosol"/>
    <property type="evidence" value="ECO:0007669"/>
    <property type="project" value="TreeGrafter"/>
</dbReference>